<dbReference type="Gene3D" id="3.30.470.30">
    <property type="entry name" value="DNA ligase/mRNA capping enzyme"/>
    <property type="match status" value="1"/>
</dbReference>
<evidence type="ECO:0000313" key="4">
    <source>
        <dbReference type="Proteomes" id="UP000635477"/>
    </source>
</evidence>
<sequence length="382" mass="42021">MVSTSYSQNNSCSFLYFTSIRNDTKTGHSQASLGHHSHPRRPGAQRIEAASVDGWTVVVRFDEGDQGLCFEIDSLLPGSGPRWADMAPSREPGADGPAPDMRIKTRRIRGVFSQGLLIPLSEFPEIVAAVQALARGVAPSELDAKLRETSFEELLRVRKFESPDGSESSTDGVTPLPDFPFFIPRTDQERVQNMPDVFYSHRDAVFQESTKMDGSSVTVFYFCRDSPHYNLLDPEILASGPDSLGCVGSTVRKLDLSATLAKIGRNIAIQAELCGSSIQANYEGFPPGTHSLLLYAVWDIDAQRYLPPREVRETWASRLGVPHVPVHGYRPLREMGACVADLVARAEGKGVNGRKREGIVLKQEDAPFGFKAISNSYLVRHG</sequence>
<protein>
    <recommendedName>
        <fullName evidence="2">RNA ligase domain-containing protein</fullName>
    </recommendedName>
</protein>
<name>A0A8H4UGM1_9HYPO</name>
<reference evidence="3" key="1">
    <citation type="journal article" date="2020" name="BMC Genomics">
        <title>Correction to: Identification and distribution of gene clusters required for synthesis of sphingolipid metabolism inhibitors in diverse species of the filamentous fungus Fusarium.</title>
        <authorList>
            <person name="Kim H.S."/>
            <person name="Lohmar J.M."/>
            <person name="Busman M."/>
            <person name="Brown D.W."/>
            <person name="Naumann T.A."/>
            <person name="Divon H.H."/>
            <person name="Lysoe E."/>
            <person name="Uhlig S."/>
            <person name="Proctor R.H."/>
        </authorList>
    </citation>
    <scope>NUCLEOTIDE SEQUENCE</scope>
    <source>
        <strain evidence="3">NRRL 22465</strain>
    </source>
</reference>
<accession>A0A8H4UGM1</accession>
<proteinExistence type="predicted"/>
<dbReference type="AlphaFoldDB" id="A0A8H4UGM1"/>
<dbReference type="OrthoDB" id="17053at2759"/>
<reference evidence="3" key="2">
    <citation type="submission" date="2020-05" db="EMBL/GenBank/DDBJ databases">
        <authorList>
            <person name="Kim H.-S."/>
            <person name="Proctor R.H."/>
            <person name="Brown D.W."/>
        </authorList>
    </citation>
    <scope>NUCLEOTIDE SEQUENCE</scope>
    <source>
        <strain evidence="3">NRRL 22465</strain>
    </source>
</reference>
<feature type="region of interest" description="Disordered" evidence="1">
    <location>
        <begin position="26"/>
        <end position="45"/>
    </location>
</feature>
<evidence type="ECO:0000256" key="1">
    <source>
        <dbReference type="SAM" id="MobiDB-lite"/>
    </source>
</evidence>
<dbReference type="Pfam" id="PF21189">
    <property type="entry name" value="PHA02142"/>
    <property type="match status" value="1"/>
</dbReference>
<dbReference type="EMBL" id="JABEYC010000552">
    <property type="protein sequence ID" value="KAF4976299.1"/>
    <property type="molecule type" value="Genomic_DNA"/>
</dbReference>
<comment type="caution">
    <text evidence="3">The sequence shown here is derived from an EMBL/GenBank/DDBJ whole genome shotgun (WGS) entry which is preliminary data.</text>
</comment>
<dbReference type="Proteomes" id="UP000635477">
    <property type="component" value="Unassembled WGS sequence"/>
</dbReference>
<keyword evidence="4" id="KW-1185">Reference proteome</keyword>
<dbReference type="SUPFAM" id="SSF56091">
    <property type="entry name" value="DNA ligase/mRNA capping enzyme, catalytic domain"/>
    <property type="match status" value="1"/>
</dbReference>
<dbReference type="Pfam" id="PF09414">
    <property type="entry name" value="RNA_ligase"/>
    <property type="match status" value="1"/>
</dbReference>
<evidence type="ECO:0000259" key="2">
    <source>
        <dbReference type="Pfam" id="PF09414"/>
    </source>
</evidence>
<evidence type="ECO:0000313" key="3">
    <source>
        <dbReference type="EMBL" id="KAF4976299.1"/>
    </source>
</evidence>
<organism evidence="3 4">
    <name type="scientific">Fusarium zealandicum</name>
    <dbReference type="NCBI Taxonomy" id="1053134"/>
    <lineage>
        <taxon>Eukaryota</taxon>
        <taxon>Fungi</taxon>
        <taxon>Dikarya</taxon>
        <taxon>Ascomycota</taxon>
        <taxon>Pezizomycotina</taxon>
        <taxon>Sordariomycetes</taxon>
        <taxon>Hypocreomycetidae</taxon>
        <taxon>Hypocreales</taxon>
        <taxon>Nectriaceae</taxon>
        <taxon>Fusarium</taxon>
        <taxon>Fusarium staphyleae species complex</taxon>
    </lineage>
</organism>
<gene>
    <name evidence="3" type="ORF">FZEAL_7015</name>
</gene>
<dbReference type="InterPro" id="IPR021122">
    <property type="entry name" value="RNA_ligase_dom_REL/Rnl2"/>
</dbReference>
<feature type="domain" description="RNA ligase" evidence="2">
    <location>
        <begin position="206"/>
        <end position="366"/>
    </location>
</feature>